<evidence type="ECO:0000313" key="2">
    <source>
        <dbReference type="Proteomes" id="UP001597083"/>
    </source>
</evidence>
<reference evidence="2" key="1">
    <citation type="journal article" date="2019" name="Int. J. Syst. Evol. Microbiol.">
        <title>The Global Catalogue of Microorganisms (GCM) 10K type strain sequencing project: providing services to taxonomists for standard genome sequencing and annotation.</title>
        <authorList>
            <consortium name="The Broad Institute Genomics Platform"/>
            <consortium name="The Broad Institute Genome Sequencing Center for Infectious Disease"/>
            <person name="Wu L."/>
            <person name="Ma J."/>
        </authorList>
    </citation>
    <scope>NUCLEOTIDE SEQUENCE [LARGE SCALE GENOMIC DNA]</scope>
    <source>
        <strain evidence="2">JCM 31696</strain>
    </source>
</reference>
<keyword evidence="2" id="KW-1185">Reference proteome</keyword>
<dbReference type="Proteomes" id="UP001597083">
    <property type="component" value="Unassembled WGS sequence"/>
</dbReference>
<dbReference type="EMBL" id="JBHTIR010003882">
    <property type="protein sequence ID" value="MFD0855961.1"/>
    <property type="molecule type" value="Genomic_DNA"/>
</dbReference>
<protein>
    <submittedName>
        <fullName evidence="1">Uncharacterized protein</fullName>
    </submittedName>
</protein>
<proteinExistence type="predicted"/>
<evidence type="ECO:0000313" key="1">
    <source>
        <dbReference type="EMBL" id="MFD0855961.1"/>
    </source>
</evidence>
<accession>A0ABW3CR00</accession>
<name>A0ABW3CR00_9ACTN</name>
<comment type="caution">
    <text evidence="1">The sequence shown here is derived from an EMBL/GenBank/DDBJ whole genome shotgun (WGS) entry which is preliminary data.</text>
</comment>
<gene>
    <name evidence="1" type="ORF">ACFQ07_27225</name>
</gene>
<sequence length="101" mass="11496">MTALVPGIRTHLDLSQDGSCRVWAIEKEPDDPAWAAVDFVPGQNDFTVLQYGSRHLWDEIEAAHGTWVRWGQPGWERFGLTVTAEEQRIWLDRPAEVIPAQ</sequence>
<organism evidence="1 2">
    <name type="scientific">Actinomadura adrarensis</name>
    <dbReference type="NCBI Taxonomy" id="1819600"/>
    <lineage>
        <taxon>Bacteria</taxon>
        <taxon>Bacillati</taxon>
        <taxon>Actinomycetota</taxon>
        <taxon>Actinomycetes</taxon>
        <taxon>Streptosporangiales</taxon>
        <taxon>Thermomonosporaceae</taxon>
        <taxon>Actinomadura</taxon>
    </lineage>
</organism>